<evidence type="ECO:0008006" key="3">
    <source>
        <dbReference type="Google" id="ProtNLM"/>
    </source>
</evidence>
<gene>
    <name evidence="1" type="ORF">CAL65_11635</name>
</gene>
<comment type="caution">
    <text evidence="1">The sequence shown here is derived from an EMBL/GenBank/DDBJ whole genome shotgun (WGS) entry which is preliminary data.</text>
</comment>
<dbReference type="Proteomes" id="UP000256763">
    <property type="component" value="Unassembled WGS sequence"/>
</dbReference>
<dbReference type="AlphaFoldDB" id="A0A3E0WSZ9"/>
<evidence type="ECO:0000313" key="2">
    <source>
        <dbReference type="Proteomes" id="UP000256763"/>
    </source>
</evidence>
<accession>A0A3E0WSZ9</accession>
<evidence type="ECO:0000313" key="1">
    <source>
        <dbReference type="EMBL" id="RFA36100.1"/>
    </source>
</evidence>
<dbReference type="OrthoDB" id="6336595at2"/>
<keyword evidence="2" id="KW-1185">Reference proteome</keyword>
<name>A0A3E0WSZ9_9GAMM</name>
<dbReference type="EMBL" id="NFZW01000010">
    <property type="protein sequence ID" value="RFA36100.1"/>
    <property type="molecule type" value="Genomic_DNA"/>
</dbReference>
<proteinExistence type="predicted"/>
<sequence>MAKISCRVIAESNSLHLQQIYTGLLMLHRAGVISLSQTVRKRPKKKVSGMSGPAGLSLIVNDRIRILYDTFDGWEIHDKAALEAADYCFKRSYCPQRAARLETAERRIYPLGLNYEVYPSGPDPFGVHRALKLEALGDKLPQTVQSLSLLGRRRQISSVENLCGVPDNEASPKALFMVRAWNPDGNRRLSPALREERRYINEMRGRCIALLRSELGPRFYGGFIHDPYAREHYPDLLLPSADVGAKGRYLQLLRDYPICIASTGLHGSIGWKFGEYVALSKAIVSEPLNYQVPGELSAGRHYLSFETPEQCVERVVELMENQARRHRMMANNFHYYHTYLRPDALVMHTLTTALCEEEHRRGSRALALSA</sequence>
<dbReference type="RefSeq" id="WP_116302248.1">
    <property type="nucleotide sequence ID" value="NZ_NFZV01000009.1"/>
</dbReference>
<organism evidence="1 2">
    <name type="scientific">Alkalilimnicola ehrlichii</name>
    <dbReference type="NCBI Taxonomy" id="351052"/>
    <lineage>
        <taxon>Bacteria</taxon>
        <taxon>Pseudomonadati</taxon>
        <taxon>Pseudomonadota</taxon>
        <taxon>Gammaproteobacteria</taxon>
        <taxon>Chromatiales</taxon>
        <taxon>Ectothiorhodospiraceae</taxon>
        <taxon>Alkalilimnicola</taxon>
    </lineage>
</organism>
<reference evidence="2" key="1">
    <citation type="submission" date="2017-05" db="EMBL/GenBank/DDBJ databases">
        <authorList>
            <person name="Sharma S."/>
            <person name="Sidhu C."/>
            <person name="Pinnaka A.K."/>
        </authorList>
    </citation>
    <scope>NUCLEOTIDE SEQUENCE [LARGE SCALE GENOMIC DNA]</scope>
    <source>
        <strain evidence="2">AK93</strain>
    </source>
</reference>
<protein>
    <recommendedName>
        <fullName evidence="3">Glycosyltransferase family 1 protein</fullName>
    </recommendedName>
</protein>